<dbReference type="AlphaFoldDB" id="A0A1C4VF48"/>
<sequence length="39" mass="4099">MVDHDALTRDDPHRAVAAVPAGGAIGAGNQAYARRDLRL</sequence>
<organism evidence="1 2">
    <name type="scientific">Micromonospora carbonacea</name>
    <dbReference type="NCBI Taxonomy" id="47853"/>
    <lineage>
        <taxon>Bacteria</taxon>
        <taxon>Bacillati</taxon>
        <taxon>Actinomycetota</taxon>
        <taxon>Actinomycetes</taxon>
        <taxon>Micromonosporales</taxon>
        <taxon>Micromonosporaceae</taxon>
        <taxon>Micromonospora</taxon>
    </lineage>
</organism>
<evidence type="ECO:0000313" key="2">
    <source>
        <dbReference type="Proteomes" id="UP000183585"/>
    </source>
</evidence>
<gene>
    <name evidence="1" type="ORF">GA0070563_102233</name>
</gene>
<proteinExistence type="predicted"/>
<dbReference type="Proteomes" id="UP000183585">
    <property type="component" value="Unassembled WGS sequence"/>
</dbReference>
<name>A0A1C4VF48_9ACTN</name>
<keyword evidence="2" id="KW-1185">Reference proteome</keyword>
<accession>A0A1C4VF48</accession>
<dbReference type="EMBL" id="FMCT01000002">
    <property type="protein sequence ID" value="SCE82471.1"/>
    <property type="molecule type" value="Genomic_DNA"/>
</dbReference>
<protein>
    <submittedName>
        <fullName evidence="1">Uncharacterized protein</fullName>
    </submittedName>
</protein>
<reference evidence="2" key="1">
    <citation type="submission" date="2016-06" db="EMBL/GenBank/DDBJ databases">
        <authorList>
            <person name="Varghese N."/>
            <person name="Submissions Spin"/>
        </authorList>
    </citation>
    <scope>NUCLEOTIDE SEQUENCE [LARGE SCALE GENOMIC DNA]</scope>
    <source>
        <strain evidence="2">DSM 43168</strain>
    </source>
</reference>
<evidence type="ECO:0000313" key="1">
    <source>
        <dbReference type="EMBL" id="SCE82471.1"/>
    </source>
</evidence>